<evidence type="ECO:0000256" key="2">
    <source>
        <dbReference type="ARBA" id="ARBA00023211"/>
    </source>
</evidence>
<comment type="caution">
    <text evidence="7">The sequence shown here is derived from an EMBL/GenBank/DDBJ whole genome shotgun (WGS) entry which is preliminary data.</text>
</comment>
<evidence type="ECO:0000313" key="7">
    <source>
        <dbReference type="EMBL" id="PXV64601.1"/>
    </source>
</evidence>
<dbReference type="GO" id="GO:0046872">
    <property type="term" value="F:metal ion binding"/>
    <property type="evidence" value="ECO:0007669"/>
    <property type="project" value="InterPro"/>
</dbReference>
<dbReference type="EMBL" id="QICN01000012">
    <property type="protein sequence ID" value="PXV64601.1"/>
    <property type="molecule type" value="Genomic_DNA"/>
</dbReference>
<keyword evidence="1" id="KW-0436">Ligase</keyword>
<dbReference type="PANTHER" id="PTHR21621">
    <property type="entry name" value="RIBOSOMAL PROTEIN S6 MODIFICATION PROTEIN"/>
    <property type="match status" value="1"/>
</dbReference>
<dbReference type="InterPro" id="IPR016181">
    <property type="entry name" value="Acyl_CoA_acyltransferase"/>
</dbReference>
<keyword evidence="7" id="KW-0808">Transferase</keyword>
<gene>
    <name evidence="7" type="ORF">C8D93_11251</name>
</gene>
<dbReference type="OrthoDB" id="9803907at2"/>
<protein>
    <submittedName>
        <fullName evidence="7">GNAT-family acetyltransferase (TIGR03103 family)</fullName>
    </submittedName>
</protein>
<evidence type="ECO:0000313" key="8">
    <source>
        <dbReference type="Proteomes" id="UP000248330"/>
    </source>
</evidence>
<sequence length="592" mass="64912">MSKRKKGATLPLASAHPDAVDGPASLAHHRYGFDGDAQPNREDVILECGWGKLILAHTFERPEDVATAVQDERLGSRNIAIYVRDPHVILAQSPLHLFLDPSHTFRLPLPSFDAPALPPGLRIRPLETLEDAEAINRIYLSRQMVPADPGFLWTHRHSPNIVYLVAEDTVGGRIVGTVTGVDHVNAFGDPEAGSSLWCLAVDPGAPQPGIGQALACDLATRFKDRGRAFMDLSVMHDNEQAIALYEKLGFERVPVFAIKRKNAINERLFTGPDLPDDGLNIYARIIVDQARRRGIRVEILDAESGYFRLTFGGRSITCRESLSQLTTAVAMSRCQDKRITRRILRGAGLNTPDQRQADGSDADTAFLHEHGAVVVKPADGEQGQGISVDIRDAEGLRAAIDAARRYDETVLIERYCPGEDLRIVVIGYKVVAAAVRKPPVITGDSRRSIRELIEKLSRRREAATGGESRIPMDAETERCVRLAGHAMDEVLEQGVQLAVRKTANLHTGGTLHDVTHVLHPQLCAAAVEAAKALEIPVTGLDLLVAAPTKPDYVIIEANERPGLANHEPQPTAERFLDFLFPFSVTREAPETY</sequence>
<dbReference type="Pfam" id="PF07478">
    <property type="entry name" value="Dala_Dala_lig_C"/>
    <property type="match status" value="1"/>
</dbReference>
<feature type="region of interest" description="Disordered" evidence="4">
    <location>
        <begin position="1"/>
        <end position="21"/>
    </location>
</feature>
<dbReference type="InterPro" id="IPR011761">
    <property type="entry name" value="ATP-grasp"/>
</dbReference>
<dbReference type="PROSITE" id="PS50975">
    <property type="entry name" value="ATP_GRASP"/>
    <property type="match status" value="1"/>
</dbReference>
<dbReference type="SUPFAM" id="SSF56059">
    <property type="entry name" value="Glutathione synthetase ATP-binding domain-like"/>
    <property type="match status" value="1"/>
</dbReference>
<dbReference type="InterPro" id="IPR000182">
    <property type="entry name" value="GNAT_dom"/>
</dbReference>
<dbReference type="Pfam" id="PF00583">
    <property type="entry name" value="Acetyltransf_1"/>
    <property type="match status" value="1"/>
</dbReference>
<dbReference type="GO" id="GO:0005524">
    <property type="term" value="F:ATP binding"/>
    <property type="evidence" value="ECO:0007669"/>
    <property type="project" value="UniProtKB-UniRule"/>
</dbReference>
<dbReference type="GO" id="GO:0016747">
    <property type="term" value="F:acyltransferase activity, transferring groups other than amino-acyl groups"/>
    <property type="evidence" value="ECO:0007669"/>
    <property type="project" value="InterPro"/>
</dbReference>
<proteinExistence type="predicted"/>
<evidence type="ECO:0000256" key="3">
    <source>
        <dbReference type="PROSITE-ProRule" id="PRU00409"/>
    </source>
</evidence>
<accession>A0A318E1U9</accession>
<feature type="domain" description="ATP-grasp" evidence="5">
    <location>
        <begin position="341"/>
        <end position="584"/>
    </location>
</feature>
<dbReference type="PANTHER" id="PTHR21621:SF0">
    <property type="entry name" value="BETA-CITRYLGLUTAMATE SYNTHASE B-RELATED"/>
    <property type="match status" value="1"/>
</dbReference>
<dbReference type="PROSITE" id="PS51186">
    <property type="entry name" value="GNAT"/>
    <property type="match status" value="1"/>
</dbReference>
<evidence type="ECO:0000259" key="6">
    <source>
        <dbReference type="PROSITE" id="PS51186"/>
    </source>
</evidence>
<dbReference type="Proteomes" id="UP000248330">
    <property type="component" value="Unassembled WGS sequence"/>
</dbReference>
<dbReference type="AlphaFoldDB" id="A0A318E1U9"/>
<evidence type="ECO:0000259" key="5">
    <source>
        <dbReference type="PROSITE" id="PS50975"/>
    </source>
</evidence>
<dbReference type="SUPFAM" id="SSF55729">
    <property type="entry name" value="Acyl-CoA N-acyltransferases (Nat)"/>
    <property type="match status" value="1"/>
</dbReference>
<name>A0A318E1U9_9GAMM</name>
<dbReference type="RefSeq" id="WP_110266604.1">
    <property type="nucleotide sequence ID" value="NZ_CAKZQT010000005.1"/>
</dbReference>
<dbReference type="GO" id="GO:0009432">
    <property type="term" value="P:SOS response"/>
    <property type="evidence" value="ECO:0007669"/>
    <property type="project" value="TreeGrafter"/>
</dbReference>
<evidence type="ECO:0000256" key="1">
    <source>
        <dbReference type="ARBA" id="ARBA00022598"/>
    </source>
</evidence>
<keyword evidence="8" id="KW-1185">Reference proteome</keyword>
<evidence type="ECO:0000256" key="4">
    <source>
        <dbReference type="SAM" id="MobiDB-lite"/>
    </source>
</evidence>
<organism evidence="7 8">
    <name type="scientific">Sinimarinibacterium flocculans</name>
    <dbReference type="NCBI Taxonomy" id="985250"/>
    <lineage>
        <taxon>Bacteria</taxon>
        <taxon>Pseudomonadati</taxon>
        <taxon>Pseudomonadota</taxon>
        <taxon>Gammaproteobacteria</taxon>
        <taxon>Nevskiales</taxon>
        <taxon>Nevskiaceae</taxon>
        <taxon>Sinimarinibacterium</taxon>
    </lineage>
</organism>
<dbReference type="InterPro" id="IPR011095">
    <property type="entry name" value="Dala_Dala_lig_C"/>
</dbReference>
<dbReference type="GO" id="GO:0005737">
    <property type="term" value="C:cytoplasm"/>
    <property type="evidence" value="ECO:0007669"/>
    <property type="project" value="TreeGrafter"/>
</dbReference>
<keyword evidence="3" id="KW-0547">Nucleotide-binding</keyword>
<dbReference type="NCBIfam" id="TIGR03103">
    <property type="entry name" value="trio_acet_GNAT"/>
    <property type="match status" value="1"/>
</dbReference>
<dbReference type="Gene3D" id="3.40.630.30">
    <property type="match status" value="1"/>
</dbReference>
<reference evidence="7 8" key="1">
    <citation type="submission" date="2018-04" db="EMBL/GenBank/DDBJ databases">
        <title>Genomic Encyclopedia of Type Strains, Phase IV (KMG-IV): sequencing the most valuable type-strain genomes for metagenomic binning, comparative biology and taxonomic classification.</title>
        <authorList>
            <person name="Goeker M."/>
        </authorList>
    </citation>
    <scope>NUCLEOTIDE SEQUENCE [LARGE SCALE GENOMIC DNA]</scope>
    <source>
        <strain evidence="7 8">DSM 104150</strain>
    </source>
</reference>
<keyword evidence="3" id="KW-0067">ATP-binding</keyword>
<dbReference type="GO" id="GO:0008716">
    <property type="term" value="F:D-alanine-D-alanine ligase activity"/>
    <property type="evidence" value="ECO:0007669"/>
    <property type="project" value="InterPro"/>
</dbReference>
<dbReference type="GO" id="GO:0018169">
    <property type="term" value="F:ribosomal S6-glutamic acid ligase activity"/>
    <property type="evidence" value="ECO:0007669"/>
    <property type="project" value="TreeGrafter"/>
</dbReference>
<keyword evidence="2" id="KW-0464">Manganese</keyword>
<feature type="domain" description="N-acetyltransferase" evidence="6">
    <location>
        <begin position="121"/>
        <end position="271"/>
    </location>
</feature>
<dbReference type="Gene3D" id="3.30.470.20">
    <property type="entry name" value="ATP-grasp fold, B domain"/>
    <property type="match status" value="2"/>
</dbReference>
<dbReference type="InterPro" id="IPR017534">
    <property type="entry name" value="GNAT-acetyltransferase"/>
</dbReference>